<evidence type="ECO:0000313" key="11">
    <source>
        <dbReference type="Proteomes" id="UP000034037"/>
    </source>
</evidence>
<dbReference type="PANTHER" id="PTHR43394">
    <property type="entry name" value="ATP-DEPENDENT PERMEASE MDL1, MITOCHONDRIAL"/>
    <property type="match status" value="1"/>
</dbReference>
<dbReference type="SMART" id="SM00382">
    <property type="entry name" value="AAA"/>
    <property type="match status" value="1"/>
</dbReference>
<name>A0A0F6SQX6_9CORY</name>
<evidence type="ECO:0000259" key="9">
    <source>
        <dbReference type="PROSITE" id="PS50929"/>
    </source>
</evidence>
<evidence type="ECO:0000259" key="8">
    <source>
        <dbReference type="PROSITE" id="PS50893"/>
    </source>
</evidence>
<keyword evidence="5 7" id="KW-1133">Transmembrane helix</keyword>
<dbReference type="Pfam" id="PF00005">
    <property type="entry name" value="ABC_tran"/>
    <property type="match status" value="1"/>
</dbReference>
<evidence type="ECO:0000256" key="6">
    <source>
        <dbReference type="ARBA" id="ARBA00023136"/>
    </source>
</evidence>
<keyword evidence="11" id="KW-1185">Reference proteome</keyword>
<dbReference type="GO" id="GO:0005524">
    <property type="term" value="F:ATP binding"/>
    <property type="evidence" value="ECO:0007669"/>
    <property type="project" value="UniProtKB-KW"/>
</dbReference>
<reference evidence="10 11" key="1">
    <citation type="submission" date="2015-04" db="EMBL/GenBank/DDBJ databases">
        <title>Complete Genome Sequence of Brevibacterium flavum ATCC 15168.</title>
        <authorList>
            <person name="Ahn J."/>
            <person name="Park G."/>
            <person name="Jeon W."/>
            <person name="Jang Y."/>
            <person name="Jang M."/>
            <person name="Lee H."/>
            <person name="Lee H."/>
        </authorList>
    </citation>
    <scope>NUCLEOTIDE SEQUENCE [LARGE SCALE GENOMIC DNA]</scope>
    <source>
        <strain evidence="10 11">ATCC 15168</strain>
    </source>
</reference>
<dbReference type="PATRIC" id="fig|92706.3.peg.1055"/>
<evidence type="ECO:0000256" key="2">
    <source>
        <dbReference type="ARBA" id="ARBA00022692"/>
    </source>
</evidence>
<dbReference type="Gene3D" id="3.40.50.300">
    <property type="entry name" value="P-loop containing nucleotide triphosphate hydrolases"/>
    <property type="match status" value="1"/>
</dbReference>
<accession>A0A0F6SQX6</accession>
<dbReference type="CDD" id="cd07346">
    <property type="entry name" value="ABC_6TM_exporters"/>
    <property type="match status" value="1"/>
</dbReference>
<dbReference type="InterPro" id="IPR039421">
    <property type="entry name" value="Type_1_exporter"/>
</dbReference>
<feature type="transmembrane region" description="Helical" evidence="7">
    <location>
        <begin position="28"/>
        <end position="53"/>
    </location>
</feature>
<feature type="transmembrane region" description="Helical" evidence="7">
    <location>
        <begin position="65"/>
        <end position="85"/>
    </location>
</feature>
<evidence type="ECO:0000256" key="7">
    <source>
        <dbReference type="SAM" id="Phobius"/>
    </source>
</evidence>
<dbReference type="SUPFAM" id="SSF90123">
    <property type="entry name" value="ABC transporter transmembrane region"/>
    <property type="match status" value="1"/>
</dbReference>
<dbReference type="Proteomes" id="UP000034037">
    <property type="component" value="Chromosome"/>
</dbReference>
<evidence type="ECO:0000256" key="3">
    <source>
        <dbReference type="ARBA" id="ARBA00022741"/>
    </source>
</evidence>
<organism evidence="10 11">
    <name type="scientific">[Brevibacterium] flavum</name>
    <dbReference type="NCBI Taxonomy" id="92706"/>
    <lineage>
        <taxon>Bacteria</taxon>
        <taxon>Bacillati</taxon>
        <taxon>Actinomycetota</taxon>
        <taxon>Actinomycetes</taxon>
        <taxon>Mycobacteriales</taxon>
        <taxon>Corynebacteriaceae</taxon>
        <taxon>Corynebacterium</taxon>
    </lineage>
</organism>
<evidence type="ECO:0000313" key="10">
    <source>
        <dbReference type="EMBL" id="AKF26974.1"/>
    </source>
</evidence>
<dbReference type="InterPro" id="IPR003439">
    <property type="entry name" value="ABC_transporter-like_ATP-bd"/>
</dbReference>
<comment type="subcellular location">
    <subcellularLocation>
        <location evidence="1">Cell membrane</location>
        <topology evidence="1">Multi-pass membrane protein</topology>
    </subcellularLocation>
</comment>
<keyword evidence="6 7" id="KW-0472">Membrane</keyword>
<dbReference type="HOGENOM" id="CLU_000604_84_9_11"/>
<dbReference type="InterPro" id="IPR027417">
    <property type="entry name" value="P-loop_NTPase"/>
</dbReference>
<dbReference type="InterPro" id="IPR036640">
    <property type="entry name" value="ABC1_TM_sf"/>
</dbReference>
<evidence type="ECO:0000256" key="4">
    <source>
        <dbReference type="ARBA" id="ARBA00022840"/>
    </source>
</evidence>
<dbReference type="EMBL" id="CP011309">
    <property type="protein sequence ID" value="AKF26974.1"/>
    <property type="molecule type" value="Genomic_DNA"/>
</dbReference>
<feature type="transmembrane region" description="Helical" evidence="7">
    <location>
        <begin position="143"/>
        <end position="164"/>
    </location>
</feature>
<dbReference type="InterPro" id="IPR011527">
    <property type="entry name" value="ABC1_TM_dom"/>
</dbReference>
<proteinExistence type="predicted"/>
<dbReference type="SUPFAM" id="SSF52540">
    <property type="entry name" value="P-loop containing nucleoside triphosphate hydrolases"/>
    <property type="match status" value="1"/>
</dbReference>
<dbReference type="RefSeq" id="WP_003860081.1">
    <property type="nucleotide sequence ID" value="NZ_CP011309.1"/>
</dbReference>
<evidence type="ECO:0000256" key="1">
    <source>
        <dbReference type="ARBA" id="ARBA00004651"/>
    </source>
</evidence>
<sequence length="578" mass="61299">MSNLMASSTPKQAFNAAFTQLKPHRIKLFGVVLCGVLVAVAGLVGPWAVGGLVDKLLATPSMRDVVVFALLIVAGGVVSSLGTWWGSALMARALEPAIAGLREDVLRAAVSLDANTIETAGRGDVISRIADDSREVSTAASTVVPLMVQAGFTVVISACGMAAVDWRLGLVGLVAIPLYWTTLRVYLPRSGPLYTREREAFGVRTQRLVGAVEGAETLRAFRAEDTELKRIDAASGEARDISISVFRFLTWAFSRNNRAECITLVLILGTGFYLVNINLVTVGAVSTAALIFHRLFGPIGTLVGMFSDIQSASASLIRMVGVINAASNQVSGTSPASASTALTLFDVSHHYHTAPVIKNASVQLEPGEHIAIVGATGAGKSTLALIAAGLLTPTSGQVALGGLSFSNVEPEALRQKIAMVSQEIHCFRGSVLDNLRIARPEATDAEVHAVLVEIGDAWLERLPQGIHTIVGDGAFRLTSVENQIMALVRVHLADPAIVILDEATAESGSDHAKQLEDAALKVTENRSAIIVAHRLDQAKTADRIIVMDSGEIIESGTHEELRAIGGRYEQLWTAWSAR</sequence>
<keyword evidence="2 7" id="KW-0812">Transmembrane</keyword>
<dbReference type="Pfam" id="PF00664">
    <property type="entry name" value="ABC_membrane"/>
    <property type="match status" value="1"/>
</dbReference>
<dbReference type="GO" id="GO:0005886">
    <property type="term" value="C:plasma membrane"/>
    <property type="evidence" value="ECO:0007669"/>
    <property type="project" value="UniProtKB-SubCell"/>
</dbReference>
<dbReference type="AlphaFoldDB" id="A0A0F6SQX6"/>
<protein>
    <submittedName>
        <fullName evidence="10">ABC transporter permease</fullName>
    </submittedName>
</protein>
<gene>
    <name evidence="10" type="ORF">YH66_05085</name>
</gene>
<evidence type="ECO:0000256" key="5">
    <source>
        <dbReference type="ARBA" id="ARBA00022989"/>
    </source>
</evidence>
<feature type="domain" description="ABC transmembrane type-1" evidence="9">
    <location>
        <begin position="29"/>
        <end position="311"/>
    </location>
</feature>
<feature type="transmembrane region" description="Helical" evidence="7">
    <location>
        <begin position="261"/>
        <end position="285"/>
    </location>
</feature>
<dbReference type="GO" id="GO:0016887">
    <property type="term" value="F:ATP hydrolysis activity"/>
    <property type="evidence" value="ECO:0007669"/>
    <property type="project" value="InterPro"/>
</dbReference>
<dbReference type="InterPro" id="IPR003593">
    <property type="entry name" value="AAA+_ATPase"/>
</dbReference>
<keyword evidence="4" id="KW-0067">ATP-binding</keyword>
<dbReference type="Gene3D" id="1.20.1560.10">
    <property type="entry name" value="ABC transporter type 1, transmembrane domain"/>
    <property type="match status" value="1"/>
</dbReference>
<feature type="domain" description="ABC transporter" evidence="8">
    <location>
        <begin position="342"/>
        <end position="574"/>
    </location>
</feature>
<dbReference type="GO" id="GO:0015421">
    <property type="term" value="F:ABC-type oligopeptide transporter activity"/>
    <property type="evidence" value="ECO:0007669"/>
    <property type="project" value="TreeGrafter"/>
</dbReference>
<keyword evidence="3" id="KW-0547">Nucleotide-binding</keyword>
<dbReference type="PANTHER" id="PTHR43394:SF1">
    <property type="entry name" value="ATP-BINDING CASSETTE SUB-FAMILY B MEMBER 10, MITOCHONDRIAL"/>
    <property type="match status" value="1"/>
</dbReference>
<dbReference type="PROSITE" id="PS50929">
    <property type="entry name" value="ABC_TM1F"/>
    <property type="match status" value="1"/>
</dbReference>
<dbReference type="PROSITE" id="PS50893">
    <property type="entry name" value="ABC_TRANSPORTER_2"/>
    <property type="match status" value="1"/>
</dbReference>
<feature type="transmembrane region" description="Helical" evidence="7">
    <location>
        <begin position="170"/>
        <end position="187"/>
    </location>
</feature>